<dbReference type="Pfam" id="PF13396">
    <property type="entry name" value="PLDc_N"/>
    <property type="match status" value="1"/>
</dbReference>
<evidence type="ECO:0000256" key="7">
    <source>
        <dbReference type="ARBA" id="ARBA00022989"/>
    </source>
</evidence>
<dbReference type="CDD" id="cd09158">
    <property type="entry name" value="PLDc_EcCLS_like_2"/>
    <property type="match status" value="1"/>
</dbReference>
<evidence type="ECO:0000256" key="13">
    <source>
        <dbReference type="SAM" id="Phobius"/>
    </source>
</evidence>
<dbReference type="Pfam" id="PF13091">
    <property type="entry name" value="PLDc_2"/>
    <property type="match status" value="2"/>
</dbReference>
<dbReference type="SMART" id="SM00155">
    <property type="entry name" value="PLDc"/>
    <property type="match status" value="2"/>
</dbReference>
<dbReference type="PANTHER" id="PTHR21248:SF22">
    <property type="entry name" value="PHOSPHOLIPASE D"/>
    <property type="match status" value="1"/>
</dbReference>
<keyword evidence="6" id="KW-0677">Repeat</keyword>
<evidence type="ECO:0000256" key="11">
    <source>
        <dbReference type="ARBA" id="ARBA00023264"/>
    </source>
</evidence>
<feature type="domain" description="PLD phosphodiesterase" evidence="14">
    <location>
        <begin position="214"/>
        <end position="241"/>
    </location>
</feature>
<gene>
    <name evidence="15" type="ORF">BI198_07190</name>
</gene>
<dbReference type="PROSITE" id="PS50035">
    <property type="entry name" value="PLD"/>
    <property type="match status" value="2"/>
</dbReference>
<evidence type="ECO:0000256" key="12">
    <source>
        <dbReference type="NCBIfam" id="TIGR04265"/>
    </source>
</evidence>
<keyword evidence="2" id="KW-1003">Cell membrane</keyword>
<evidence type="ECO:0000256" key="2">
    <source>
        <dbReference type="ARBA" id="ARBA00022475"/>
    </source>
</evidence>
<sequence>MTVVVALHFMLVLTFTTRILLRDDLSPPGRLAWFIVLNVLPYFGVASYFLFGEIDIGNRAIRRHDDIFTEIRAKARSFMGDKSSVESLIDPLYRPGFRYAGSINGFHTVGGNTAELMADGDATRARIIADIDAATEHVHVLYYIWLNDNMGTDIAEALIRAAQRGVSCRAMADGLGSRAFIKSKLWQRMQQAGVELAVALSFRNLILTMLLSRLDLRNHRKITVIDGRLTYCGSRNSADPEFLPKAKYGPWVDIMLRFQGPVVAQNQLLFASDWMQTTGKSLDEFELKTEQIAGGFPALVMGVGPTERRGATPQLFSNLIASAESELIITTPYFVPDATVLESLCAAAHRGVAVTLIFPKRNDSWIVSAASRSYYHQLLDAGCVIYEFKGGLLHAKTLTIDGCVSLIGSSNIDLRSFDLNYENNILLQDHATTMSIRQRQQVYINNSEKVELATVLAWRYYRRIWHNVIATIGPVL</sequence>
<proteinExistence type="predicted"/>
<evidence type="ECO:0000256" key="4">
    <source>
        <dbReference type="ARBA" id="ARBA00022679"/>
    </source>
</evidence>
<keyword evidence="9 13" id="KW-0472">Membrane</keyword>
<evidence type="ECO:0000256" key="8">
    <source>
        <dbReference type="ARBA" id="ARBA00023098"/>
    </source>
</evidence>
<evidence type="ECO:0000256" key="6">
    <source>
        <dbReference type="ARBA" id="ARBA00022737"/>
    </source>
</evidence>
<dbReference type="EMBL" id="MKEK01000001">
    <property type="protein sequence ID" value="OEY69377.1"/>
    <property type="molecule type" value="Genomic_DNA"/>
</dbReference>
<keyword evidence="5 13" id="KW-0812">Transmembrane</keyword>
<dbReference type="OrthoDB" id="9762009at2"/>
<evidence type="ECO:0000256" key="9">
    <source>
        <dbReference type="ARBA" id="ARBA00023136"/>
    </source>
</evidence>
<dbReference type="GO" id="GO:0005886">
    <property type="term" value="C:plasma membrane"/>
    <property type="evidence" value="ECO:0007669"/>
    <property type="project" value="UniProtKB-SubCell"/>
</dbReference>
<organism evidence="15 16">
    <name type="scientific">Rheinheimera salexigens</name>
    <dbReference type="NCBI Taxonomy" id="1628148"/>
    <lineage>
        <taxon>Bacteria</taxon>
        <taxon>Pseudomonadati</taxon>
        <taxon>Pseudomonadota</taxon>
        <taxon>Gammaproteobacteria</taxon>
        <taxon>Chromatiales</taxon>
        <taxon>Chromatiaceae</taxon>
        <taxon>Rheinheimera</taxon>
    </lineage>
</organism>
<dbReference type="InterPro" id="IPR022924">
    <property type="entry name" value="Cardiolipin_synthase"/>
</dbReference>
<evidence type="ECO:0000256" key="1">
    <source>
        <dbReference type="ARBA" id="ARBA00004651"/>
    </source>
</evidence>
<dbReference type="GO" id="GO:0032049">
    <property type="term" value="P:cardiolipin biosynthetic process"/>
    <property type="evidence" value="ECO:0007669"/>
    <property type="project" value="UniProtKB-UniRule"/>
</dbReference>
<keyword evidence="3" id="KW-0444">Lipid biosynthesis</keyword>
<evidence type="ECO:0000256" key="10">
    <source>
        <dbReference type="ARBA" id="ARBA00023209"/>
    </source>
</evidence>
<dbReference type="NCBIfam" id="TIGR04265">
    <property type="entry name" value="bac_cardiolipin"/>
    <property type="match status" value="1"/>
</dbReference>
<keyword evidence="7 13" id="KW-1133">Transmembrane helix</keyword>
<dbReference type="CDD" id="cd09152">
    <property type="entry name" value="PLDc_EcCLS_like_1"/>
    <property type="match status" value="1"/>
</dbReference>
<keyword evidence="16" id="KW-1185">Reference proteome</keyword>
<dbReference type="RefSeq" id="WP_070048943.1">
    <property type="nucleotide sequence ID" value="NZ_CBCSDO010000006.1"/>
</dbReference>
<dbReference type="PANTHER" id="PTHR21248">
    <property type="entry name" value="CARDIOLIPIN SYNTHASE"/>
    <property type="match status" value="1"/>
</dbReference>
<dbReference type="EC" id="2.7.8.-" evidence="12"/>
<reference evidence="16" key="1">
    <citation type="submission" date="2016-09" db="EMBL/GenBank/DDBJ databases">
        <authorList>
            <person name="Wan X."/>
            <person name="Hou S."/>
        </authorList>
    </citation>
    <scope>NUCLEOTIDE SEQUENCE [LARGE SCALE GENOMIC DNA]</scope>
    <source>
        <strain evidence="16">KH87</strain>
    </source>
</reference>
<evidence type="ECO:0000256" key="3">
    <source>
        <dbReference type="ARBA" id="ARBA00022516"/>
    </source>
</evidence>
<accession>A0A1E7Q5F2</accession>
<evidence type="ECO:0000313" key="16">
    <source>
        <dbReference type="Proteomes" id="UP000242258"/>
    </source>
</evidence>
<evidence type="ECO:0000256" key="5">
    <source>
        <dbReference type="ARBA" id="ARBA00022692"/>
    </source>
</evidence>
<comment type="caution">
    <text evidence="15">The sequence shown here is derived from an EMBL/GenBank/DDBJ whole genome shotgun (WGS) entry which is preliminary data.</text>
</comment>
<evidence type="ECO:0000259" key="14">
    <source>
        <dbReference type="PROSITE" id="PS50035"/>
    </source>
</evidence>
<keyword evidence="4" id="KW-0808">Transferase</keyword>
<dbReference type="InterPro" id="IPR025202">
    <property type="entry name" value="PLD-like_dom"/>
</dbReference>
<dbReference type="Gene3D" id="3.30.870.10">
    <property type="entry name" value="Endonuclease Chain A"/>
    <property type="match status" value="2"/>
</dbReference>
<protein>
    <recommendedName>
        <fullName evidence="12">Cardiolipin synthase</fullName>
        <ecNumber evidence="12">2.7.8.-</ecNumber>
    </recommendedName>
</protein>
<dbReference type="InterPro" id="IPR027379">
    <property type="entry name" value="CLS_N"/>
</dbReference>
<keyword evidence="10" id="KW-0594">Phospholipid biosynthesis</keyword>
<name>A0A1E7Q5F2_9GAMM</name>
<keyword evidence="8" id="KW-0443">Lipid metabolism</keyword>
<feature type="domain" description="PLD phosphodiesterase" evidence="14">
    <location>
        <begin position="389"/>
        <end position="416"/>
    </location>
</feature>
<feature type="transmembrane region" description="Helical" evidence="13">
    <location>
        <begin position="32"/>
        <end position="51"/>
    </location>
</feature>
<dbReference type="STRING" id="1628148.BI198_07190"/>
<keyword evidence="11" id="KW-1208">Phospholipid metabolism</keyword>
<dbReference type="AlphaFoldDB" id="A0A1E7Q5F2"/>
<dbReference type="SUPFAM" id="SSF56024">
    <property type="entry name" value="Phospholipase D/nuclease"/>
    <property type="match status" value="2"/>
</dbReference>
<dbReference type="InterPro" id="IPR001736">
    <property type="entry name" value="PLipase_D/transphosphatidylase"/>
</dbReference>
<evidence type="ECO:0000313" key="15">
    <source>
        <dbReference type="EMBL" id="OEY69377.1"/>
    </source>
</evidence>
<dbReference type="Proteomes" id="UP000242258">
    <property type="component" value="Unassembled WGS sequence"/>
</dbReference>
<comment type="subcellular location">
    <subcellularLocation>
        <location evidence="1">Cell membrane</location>
        <topology evidence="1">Multi-pass membrane protein</topology>
    </subcellularLocation>
</comment>
<dbReference type="GO" id="GO:0008808">
    <property type="term" value="F:cardiolipin synthase activity"/>
    <property type="evidence" value="ECO:0007669"/>
    <property type="project" value="UniProtKB-UniRule"/>
</dbReference>